<feature type="transmembrane region" description="Helical" evidence="1">
    <location>
        <begin position="60"/>
        <end position="76"/>
    </location>
</feature>
<sequence>METHSAAPDPQRAGELLADLAGDRSTLARHATTPSWYVPTVAALTAAYVAVPLLGEDRTPTVSMIGGALLVLAVLVQQRRRVRLPGAGVAGAGLVVTLLAVVLLLLSVSFGLVAGGLHVWVALPVLAAGAVAYALLRRLDAAGRRAVDRVR</sequence>
<dbReference type="Proteomes" id="UP000614741">
    <property type="component" value="Unassembled WGS sequence"/>
</dbReference>
<organism evidence="2 3">
    <name type="scientific">Cellulomonas phragmiteti</name>
    <dbReference type="NCBI Taxonomy" id="478780"/>
    <lineage>
        <taxon>Bacteria</taxon>
        <taxon>Bacillati</taxon>
        <taxon>Actinomycetota</taxon>
        <taxon>Actinomycetes</taxon>
        <taxon>Micrococcales</taxon>
        <taxon>Cellulomonadaceae</taxon>
        <taxon>Cellulomonas</taxon>
    </lineage>
</organism>
<evidence type="ECO:0000313" key="3">
    <source>
        <dbReference type="Proteomes" id="UP000614741"/>
    </source>
</evidence>
<feature type="transmembrane region" description="Helical" evidence="1">
    <location>
        <begin position="36"/>
        <end position="54"/>
    </location>
</feature>
<protein>
    <submittedName>
        <fullName evidence="2">Uncharacterized protein</fullName>
    </submittedName>
</protein>
<keyword evidence="3" id="KW-1185">Reference proteome</keyword>
<feature type="transmembrane region" description="Helical" evidence="1">
    <location>
        <begin position="117"/>
        <end position="136"/>
    </location>
</feature>
<reference evidence="2 3" key="1">
    <citation type="submission" date="2021-01" db="EMBL/GenBank/DDBJ databases">
        <title>Whole genome shotgun sequence of Cellulomonas phragmiteti NBRC 110785.</title>
        <authorList>
            <person name="Komaki H."/>
            <person name="Tamura T."/>
        </authorList>
    </citation>
    <scope>NUCLEOTIDE SEQUENCE [LARGE SCALE GENOMIC DNA]</scope>
    <source>
        <strain evidence="2 3">NBRC 110785</strain>
    </source>
</reference>
<keyword evidence="1" id="KW-1133">Transmembrane helix</keyword>
<proteinExistence type="predicted"/>
<keyword evidence="1" id="KW-0812">Transmembrane</keyword>
<evidence type="ECO:0000313" key="2">
    <source>
        <dbReference type="EMBL" id="GIG40549.1"/>
    </source>
</evidence>
<feature type="transmembrane region" description="Helical" evidence="1">
    <location>
        <begin position="88"/>
        <end position="111"/>
    </location>
</feature>
<dbReference type="EMBL" id="BONP01000013">
    <property type="protein sequence ID" value="GIG40549.1"/>
    <property type="molecule type" value="Genomic_DNA"/>
</dbReference>
<dbReference type="RefSeq" id="WP_203674352.1">
    <property type="nucleotide sequence ID" value="NZ_BONP01000013.1"/>
</dbReference>
<keyword evidence="1" id="KW-0472">Membrane</keyword>
<comment type="caution">
    <text evidence="2">The sequence shown here is derived from an EMBL/GenBank/DDBJ whole genome shotgun (WGS) entry which is preliminary data.</text>
</comment>
<accession>A0ABQ4DMH1</accession>
<gene>
    <name evidence="2" type="ORF">Cph01nite_23110</name>
</gene>
<evidence type="ECO:0000256" key="1">
    <source>
        <dbReference type="SAM" id="Phobius"/>
    </source>
</evidence>
<name>A0ABQ4DMH1_9CELL</name>